<keyword evidence="5" id="KW-0812">Transmembrane</keyword>
<name>A0ABT8RGN0_9BACT</name>
<gene>
    <name evidence="8" type="ORF">Q0590_33535</name>
</gene>
<dbReference type="PANTHER" id="PTHR43133:SF46">
    <property type="entry name" value="RNA POLYMERASE SIGMA-70 FACTOR ECF SUBFAMILY"/>
    <property type="match status" value="1"/>
</dbReference>
<organism evidence="8 9">
    <name type="scientific">Rhodocytophaga aerolata</name>
    <dbReference type="NCBI Taxonomy" id="455078"/>
    <lineage>
        <taxon>Bacteria</taxon>
        <taxon>Pseudomonadati</taxon>
        <taxon>Bacteroidota</taxon>
        <taxon>Cytophagia</taxon>
        <taxon>Cytophagales</taxon>
        <taxon>Rhodocytophagaceae</taxon>
        <taxon>Rhodocytophaga</taxon>
    </lineage>
</organism>
<evidence type="ECO:0000256" key="2">
    <source>
        <dbReference type="ARBA" id="ARBA00023015"/>
    </source>
</evidence>
<reference evidence="8" key="1">
    <citation type="submission" date="2023-07" db="EMBL/GenBank/DDBJ databases">
        <title>The genome sequence of Rhodocytophaga aerolata KACC 12507.</title>
        <authorList>
            <person name="Zhang X."/>
        </authorList>
    </citation>
    <scope>NUCLEOTIDE SEQUENCE</scope>
    <source>
        <strain evidence="8">KACC 12507</strain>
    </source>
</reference>
<comment type="similarity">
    <text evidence="1">Belongs to the sigma-70 factor family. ECF subfamily.</text>
</comment>
<keyword evidence="2" id="KW-0805">Transcription regulation</keyword>
<sequence>MIDSTEKFWDTIYRQNIRKLTGICYRYTASYPLAEDLAHDAFLKAMDKSASFQGKGCFEAWLRRIVVNHVLQYLRERKNKTYIDVCMQPESSMGLIEDPPLTAISSEEMDFSEQELLEAINTLPEHHRLVFNLYVLANFTHAQIGHALGISAGTSKSHLARARKKIKQVLVEMVSKKRDRKDRKKALLWFFFPYKLVNIDKLCQQQFEHFQLPSGKDLSLAPIHSRGQLISTVKLSTVSTWQYVMGITCVGIMATLIFFGFHSFPWQNNLPTTFAETTFVEQHKHIDMEHEKSKELKGGETKQKATTIHAQETNSLRSEAVTATLFPDRIIANKNLKNKPMKKADSLAIMFLLSSSIRIDSLAQPDYKKAFQEPIQTQLLAQNFRPIMASYSIEKGKTIGKSEGEQGTFYASSLLWSSENKEVYLQGKVRVRFNKNNFEGDGSFSFLGPVQLLMINDQPATLDATVALSNQIYKINRLTSRQAVQKYGEKGRQGAVEISFDE</sequence>
<dbReference type="Pfam" id="PF04542">
    <property type="entry name" value="Sigma70_r2"/>
    <property type="match status" value="1"/>
</dbReference>
<evidence type="ECO:0000256" key="5">
    <source>
        <dbReference type="SAM" id="Phobius"/>
    </source>
</evidence>
<evidence type="ECO:0000256" key="4">
    <source>
        <dbReference type="ARBA" id="ARBA00023163"/>
    </source>
</evidence>
<dbReference type="InterPro" id="IPR013324">
    <property type="entry name" value="RNA_pol_sigma_r3/r4-like"/>
</dbReference>
<keyword evidence="5" id="KW-1133">Transmembrane helix</keyword>
<evidence type="ECO:0000313" key="9">
    <source>
        <dbReference type="Proteomes" id="UP001168528"/>
    </source>
</evidence>
<keyword evidence="5" id="KW-0472">Membrane</keyword>
<dbReference type="InterPro" id="IPR013325">
    <property type="entry name" value="RNA_pol_sigma_r2"/>
</dbReference>
<dbReference type="Pfam" id="PF08281">
    <property type="entry name" value="Sigma70_r4_2"/>
    <property type="match status" value="1"/>
</dbReference>
<dbReference type="InterPro" id="IPR007627">
    <property type="entry name" value="RNA_pol_sigma70_r2"/>
</dbReference>
<dbReference type="RefSeq" id="WP_302042044.1">
    <property type="nucleotide sequence ID" value="NZ_JAUKPO010000049.1"/>
</dbReference>
<dbReference type="NCBIfam" id="TIGR02937">
    <property type="entry name" value="sigma70-ECF"/>
    <property type="match status" value="1"/>
</dbReference>
<evidence type="ECO:0000259" key="6">
    <source>
        <dbReference type="Pfam" id="PF04542"/>
    </source>
</evidence>
<dbReference type="PANTHER" id="PTHR43133">
    <property type="entry name" value="RNA POLYMERASE ECF-TYPE SIGMA FACTO"/>
    <property type="match status" value="1"/>
</dbReference>
<keyword evidence="9" id="KW-1185">Reference proteome</keyword>
<dbReference type="EMBL" id="JAUKPO010000049">
    <property type="protein sequence ID" value="MDO1451245.1"/>
    <property type="molecule type" value="Genomic_DNA"/>
</dbReference>
<feature type="domain" description="RNA polymerase sigma factor 70 region 4 type 2" evidence="7">
    <location>
        <begin position="114"/>
        <end position="166"/>
    </location>
</feature>
<dbReference type="SUPFAM" id="SSF88946">
    <property type="entry name" value="Sigma2 domain of RNA polymerase sigma factors"/>
    <property type="match status" value="1"/>
</dbReference>
<dbReference type="CDD" id="cd06171">
    <property type="entry name" value="Sigma70_r4"/>
    <property type="match status" value="1"/>
</dbReference>
<evidence type="ECO:0000259" key="7">
    <source>
        <dbReference type="Pfam" id="PF08281"/>
    </source>
</evidence>
<comment type="caution">
    <text evidence="8">The sequence shown here is derived from an EMBL/GenBank/DDBJ whole genome shotgun (WGS) entry which is preliminary data.</text>
</comment>
<evidence type="ECO:0000256" key="3">
    <source>
        <dbReference type="ARBA" id="ARBA00023082"/>
    </source>
</evidence>
<dbReference type="InterPro" id="IPR036388">
    <property type="entry name" value="WH-like_DNA-bd_sf"/>
</dbReference>
<keyword evidence="3" id="KW-0731">Sigma factor</keyword>
<dbReference type="SUPFAM" id="SSF88659">
    <property type="entry name" value="Sigma3 and sigma4 domains of RNA polymerase sigma factors"/>
    <property type="match status" value="1"/>
</dbReference>
<evidence type="ECO:0000313" key="8">
    <source>
        <dbReference type="EMBL" id="MDO1451245.1"/>
    </source>
</evidence>
<dbReference type="InterPro" id="IPR039425">
    <property type="entry name" value="RNA_pol_sigma-70-like"/>
</dbReference>
<proteinExistence type="inferred from homology"/>
<dbReference type="Proteomes" id="UP001168528">
    <property type="component" value="Unassembled WGS sequence"/>
</dbReference>
<protein>
    <submittedName>
        <fullName evidence="8">Sigma-70 family RNA polymerase sigma factor</fullName>
    </submittedName>
</protein>
<dbReference type="Gene3D" id="1.10.10.10">
    <property type="entry name" value="Winged helix-like DNA-binding domain superfamily/Winged helix DNA-binding domain"/>
    <property type="match status" value="1"/>
</dbReference>
<feature type="transmembrane region" description="Helical" evidence="5">
    <location>
        <begin position="241"/>
        <end position="261"/>
    </location>
</feature>
<evidence type="ECO:0000256" key="1">
    <source>
        <dbReference type="ARBA" id="ARBA00010641"/>
    </source>
</evidence>
<dbReference type="Gene3D" id="1.10.1740.10">
    <property type="match status" value="1"/>
</dbReference>
<feature type="domain" description="RNA polymerase sigma-70 region 2" evidence="6">
    <location>
        <begin position="12"/>
        <end position="78"/>
    </location>
</feature>
<keyword evidence="4" id="KW-0804">Transcription</keyword>
<dbReference type="InterPro" id="IPR013249">
    <property type="entry name" value="RNA_pol_sigma70_r4_t2"/>
</dbReference>
<accession>A0ABT8RGN0</accession>
<dbReference type="InterPro" id="IPR014284">
    <property type="entry name" value="RNA_pol_sigma-70_dom"/>
</dbReference>